<proteinExistence type="predicted"/>
<accession>A0A9P7YHS7</accession>
<comment type="caution">
    <text evidence="2">The sequence shown here is derived from an EMBL/GenBank/DDBJ whole genome shotgun (WGS) entry which is preliminary data.</text>
</comment>
<dbReference type="Gene3D" id="3.30.420.10">
    <property type="entry name" value="Ribonuclease H-like superfamily/Ribonuclease H"/>
    <property type="match status" value="1"/>
</dbReference>
<feature type="domain" description="Piwi" evidence="1">
    <location>
        <begin position="1"/>
        <end position="280"/>
    </location>
</feature>
<reference evidence="2" key="1">
    <citation type="journal article" date="2021" name="IMA Fungus">
        <title>Genomic characterization of three marine fungi, including Emericellopsis atlantica sp. nov. with signatures of a generalist lifestyle and marine biomass degradation.</title>
        <authorList>
            <person name="Hagestad O.C."/>
            <person name="Hou L."/>
            <person name="Andersen J.H."/>
            <person name="Hansen E.H."/>
            <person name="Altermark B."/>
            <person name="Li C."/>
            <person name="Kuhnert E."/>
            <person name="Cox R.J."/>
            <person name="Crous P.W."/>
            <person name="Spatafora J.W."/>
            <person name="Lail K."/>
            <person name="Amirebrahimi M."/>
            <person name="Lipzen A."/>
            <person name="Pangilinan J."/>
            <person name="Andreopoulos W."/>
            <person name="Hayes R.D."/>
            <person name="Ng V."/>
            <person name="Grigoriev I.V."/>
            <person name="Jackson S.A."/>
            <person name="Sutton T.D.S."/>
            <person name="Dobson A.D.W."/>
            <person name="Rama T."/>
        </authorList>
    </citation>
    <scope>NUCLEOTIDE SEQUENCE</scope>
    <source>
        <strain evidence="2">TRa018bII</strain>
    </source>
</reference>
<name>A0A9P7YHS7_9HELO</name>
<dbReference type="Gene3D" id="3.40.50.2300">
    <property type="match status" value="1"/>
</dbReference>
<dbReference type="PANTHER" id="PTHR22891">
    <property type="entry name" value="EUKARYOTIC TRANSLATION INITIATION FACTOR 2C"/>
    <property type="match status" value="1"/>
</dbReference>
<evidence type="ECO:0000313" key="2">
    <source>
        <dbReference type="EMBL" id="KAG9233432.1"/>
    </source>
</evidence>
<dbReference type="GO" id="GO:0003676">
    <property type="term" value="F:nucleic acid binding"/>
    <property type="evidence" value="ECO:0007669"/>
    <property type="project" value="InterPro"/>
</dbReference>
<dbReference type="InterPro" id="IPR036397">
    <property type="entry name" value="RNaseH_sf"/>
</dbReference>
<dbReference type="SUPFAM" id="SSF53098">
    <property type="entry name" value="Ribonuclease H-like"/>
    <property type="match status" value="1"/>
</dbReference>
<gene>
    <name evidence="2" type="ORF">BJ875DRAFT_535393</name>
</gene>
<dbReference type="AlphaFoldDB" id="A0A9P7YHS7"/>
<dbReference type="InterPro" id="IPR012337">
    <property type="entry name" value="RNaseH-like_sf"/>
</dbReference>
<dbReference type="EMBL" id="MU251501">
    <property type="protein sequence ID" value="KAG9233432.1"/>
    <property type="molecule type" value="Genomic_DNA"/>
</dbReference>
<evidence type="ECO:0000313" key="3">
    <source>
        <dbReference type="Proteomes" id="UP000824998"/>
    </source>
</evidence>
<evidence type="ECO:0000259" key="1">
    <source>
        <dbReference type="PROSITE" id="PS50822"/>
    </source>
</evidence>
<organism evidence="2 3">
    <name type="scientific">Amylocarpus encephaloides</name>
    <dbReference type="NCBI Taxonomy" id="45428"/>
    <lineage>
        <taxon>Eukaryota</taxon>
        <taxon>Fungi</taxon>
        <taxon>Dikarya</taxon>
        <taxon>Ascomycota</taxon>
        <taxon>Pezizomycotina</taxon>
        <taxon>Leotiomycetes</taxon>
        <taxon>Helotiales</taxon>
        <taxon>Helotiales incertae sedis</taxon>
        <taxon>Amylocarpus</taxon>
    </lineage>
</organism>
<dbReference type="Pfam" id="PF02171">
    <property type="entry name" value="Piwi"/>
    <property type="match status" value="1"/>
</dbReference>
<dbReference type="PROSITE" id="PS50822">
    <property type="entry name" value="PIWI"/>
    <property type="match status" value="1"/>
</dbReference>
<keyword evidence="3" id="KW-1185">Reference proteome</keyword>
<dbReference type="InterPro" id="IPR003165">
    <property type="entry name" value="Piwi"/>
</dbReference>
<dbReference type="OrthoDB" id="10252740at2759"/>
<dbReference type="SMART" id="SM00950">
    <property type="entry name" value="Piwi"/>
    <property type="match status" value="1"/>
</dbReference>
<protein>
    <submittedName>
        <fullName evidence="2">Piwi domain-containing protein</fullName>
    </submittedName>
</protein>
<dbReference type="Proteomes" id="UP000824998">
    <property type="component" value="Unassembled WGS sequence"/>
</dbReference>
<sequence>MIKVLTGSFKKPDLKVFANICLKINFKLGGRNHTLRDGLGLRQDTLVVGADVTHPGRCPDPGCPSLAGLVACDASHSSDYLASARLQDPNTEYIGEVGQMMVEQLKNYSAKHGRLPANILFYRDGVGESQYGMVKREELPRIIKACEDMRDEKTKMKLARPKITIVVVEKRHHARFFPTKREAQGNNLDPNLPPGTCVDTDVVAPNRFEFYLQSHDSPRGTAKNGHYVVITNESDCTMEACGHQTHNLCFTGSRATTALSTCTPVRYADILCTRLRCYMRPVLRGEMTDKLKNDEVTTYRSLKIIWGSEKVNKIMGNPWKKELNDTMFYL</sequence>